<dbReference type="EMBL" id="CP012109">
    <property type="protein sequence ID" value="AKQ68339.1"/>
    <property type="molecule type" value="Genomic_DNA"/>
</dbReference>
<dbReference type="InterPro" id="IPR018060">
    <property type="entry name" value="HTH_AraC"/>
</dbReference>
<name>A0A0H4WZT8_9BACT</name>
<evidence type="ECO:0000259" key="5">
    <source>
        <dbReference type="PROSITE" id="PS01124"/>
    </source>
</evidence>
<feature type="domain" description="HTH araC/xylS-type" evidence="5">
    <location>
        <begin position="18"/>
        <end position="116"/>
    </location>
</feature>
<dbReference type="eggNOG" id="COG2207">
    <property type="taxonomic scope" value="Bacteria"/>
</dbReference>
<organism evidence="6 7">
    <name type="scientific">Pseudomyxococcus hansupus</name>
    <dbReference type="NCBI Taxonomy" id="1297742"/>
    <lineage>
        <taxon>Bacteria</taxon>
        <taxon>Pseudomonadati</taxon>
        <taxon>Myxococcota</taxon>
        <taxon>Myxococcia</taxon>
        <taxon>Myxococcales</taxon>
        <taxon>Cystobacterineae</taxon>
        <taxon>Myxococcaceae</taxon>
        <taxon>Pseudomyxococcus</taxon>
    </lineage>
</organism>
<evidence type="ECO:0000256" key="2">
    <source>
        <dbReference type="ARBA" id="ARBA00023125"/>
    </source>
</evidence>
<dbReference type="InterPro" id="IPR009057">
    <property type="entry name" value="Homeodomain-like_sf"/>
</dbReference>
<keyword evidence="2" id="KW-0238">DNA-binding</keyword>
<dbReference type="Proteomes" id="UP000009026">
    <property type="component" value="Chromosome"/>
</dbReference>
<dbReference type="AlphaFoldDB" id="A0A0H4WZT8"/>
<dbReference type="PRINTS" id="PR00032">
    <property type="entry name" value="HTHARAC"/>
</dbReference>
<evidence type="ECO:0000313" key="6">
    <source>
        <dbReference type="EMBL" id="AKQ68339.1"/>
    </source>
</evidence>
<evidence type="ECO:0000256" key="1">
    <source>
        <dbReference type="ARBA" id="ARBA00023015"/>
    </source>
</evidence>
<keyword evidence="7" id="KW-1185">Reference proteome</keyword>
<feature type="region of interest" description="Disordered" evidence="4">
    <location>
        <begin position="131"/>
        <end position="153"/>
    </location>
</feature>
<dbReference type="PATRIC" id="fig|1297742.4.peg.5333"/>
<dbReference type="Pfam" id="PF12833">
    <property type="entry name" value="HTH_18"/>
    <property type="match status" value="1"/>
</dbReference>
<dbReference type="GO" id="GO:0003700">
    <property type="term" value="F:DNA-binding transcription factor activity"/>
    <property type="evidence" value="ECO:0007669"/>
    <property type="project" value="InterPro"/>
</dbReference>
<dbReference type="GO" id="GO:0043565">
    <property type="term" value="F:sequence-specific DNA binding"/>
    <property type="evidence" value="ECO:0007669"/>
    <property type="project" value="InterPro"/>
</dbReference>
<accession>A0A0H4WZT8</accession>
<proteinExistence type="predicted"/>
<protein>
    <submittedName>
        <fullName evidence="6">Transcriptional regulator, AraC family</fullName>
    </submittedName>
</protein>
<dbReference type="PROSITE" id="PS01124">
    <property type="entry name" value="HTH_ARAC_FAMILY_2"/>
    <property type="match status" value="1"/>
</dbReference>
<dbReference type="PANTHER" id="PTHR46796">
    <property type="entry name" value="HTH-TYPE TRANSCRIPTIONAL ACTIVATOR RHAS-RELATED"/>
    <property type="match status" value="1"/>
</dbReference>
<dbReference type="KEGG" id="mym:A176_005251"/>
<dbReference type="SUPFAM" id="SSF46689">
    <property type="entry name" value="Homeodomain-like"/>
    <property type="match status" value="2"/>
</dbReference>
<evidence type="ECO:0000256" key="4">
    <source>
        <dbReference type="SAM" id="MobiDB-lite"/>
    </source>
</evidence>
<keyword evidence="1" id="KW-0805">Transcription regulation</keyword>
<dbReference type="OrthoDB" id="112032at2"/>
<reference evidence="6 7" key="1">
    <citation type="journal article" date="2016" name="PLoS ONE">
        <title>Complete Genome Sequence and Comparative Genomics of a Novel Myxobacterium Myxococcus hansupus.</title>
        <authorList>
            <person name="Sharma G."/>
            <person name="Narwani T."/>
            <person name="Subramanian S."/>
        </authorList>
    </citation>
    <scope>NUCLEOTIDE SEQUENCE [LARGE SCALE GENOMIC DNA]</scope>
    <source>
        <strain evidence="7">mixupus</strain>
    </source>
</reference>
<dbReference type="InterPro" id="IPR050204">
    <property type="entry name" value="AraC_XylS_family_regulators"/>
</dbReference>
<keyword evidence="3" id="KW-0804">Transcription</keyword>
<dbReference type="SMART" id="SM00342">
    <property type="entry name" value="HTH_ARAC"/>
    <property type="match status" value="1"/>
</dbReference>
<dbReference type="Gene3D" id="1.10.10.60">
    <property type="entry name" value="Homeodomain-like"/>
    <property type="match status" value="2"/>
</dbReference>
<sequence>MSPSEALARELAELASLRRARDLMDREFESNLDVEAIARAAFMSPAHFSRRFRQEYGESPYSYLMTRRVERAMALLRRGDMNVTEVCMAVGWSSLGSFSASFTRLVGVPPSTYRTLDHTEDRVLPACIQKERTRPHRAGLEKQSPARSATVKP</sequence>
<gene>
    <name evidence="6" type="ORF">A176_005251</name>
</gene>
<dbReference type="RefSeq" id="WP_002633131.1">
    <property type="nucleotide sequence ID" value="NZ_CP012109.1"/>
</dbReference>
<dbReference type="InterPro" id="IPR020449">
    <property type="entry name" value="Tscrpt_reg_AraC-type_HTH"/>
</dbReference>
<evidence type="ECO:0000313" key="7">
    <source>
        <dbReference type="Proteomes" id="UP000009026"/>
    </source>
</evidence>
<evidence type="ECO:0000256" key="3">
    <source>
        <dbReference type="ARBA" id="ARBA00023163"/>
    </source>
</evidence>
<dbReference type="STRING" id="1297742.A176_005251"/>